<dbReference type="EMBL" id="CP076129">
    <property type="protein sequence ID" value="QWG09414.1"/>
    <property type="molecule type" value="Genomic_DNA"/>
</dbReference>
<protein>
    <recommendedName>
        <fullName evidence="3">DUF3826 domain-containing protein</fullName>
    </recommendedName>
</protein>
<proteinExistence type="predicted"/>
<sequence length="249" mass="29222">MVWVLLFMLIFSSTKGDEFIIPNFEKYVKKHVEDKDKVKAIVGIVKESAENRKEANKKDNLNRKELNTLFINRATTTQEFDAFFDSVIVHKTKIRKTNIEVLSKSQEIISKEEWDKFIPDLKNDILKLQEKSDSKLINTAKYFGEVKKETQSVILDKEREKNATLAFENFEVVLNNSYQSLIDKVCDQNSILYQYNITDDEYEKVNNFLNKVTRDVFDAYSTLHKELVANTTQEEWDHFSKKLSIPKTK</sequence>
<accession>A0ABX8H0J3</accession>
<evidence type="ECO:0000313" key="1">
    <source>
        <dbReference type="EMBL" id="QWG09414.1"/>
    </source>
</evidence>
<evidence type="ECO:0008006" key="3">
    <source>
        <dbReference type="Google" id="ProtNLM"/>
    </source>
</evidence>
<reference evidence="1 2" key="1">
    <citation type="submission" date="2021-05" db="EMBL/GenBank/DDBJ databases">
        <title>Comparative genomic studies on the polysaccharide-degrading batcterial strains of the Flammeovirga genus.</title>
        <authorList>
            <person name="Zewei F."/>
            <person name="Zheng Z."/>
            <person name="Yu L."/>
            <person name="Ruyue G."/>
            <person name="Yanhong M."/>
            <person name="Yuanyuan C."/>
            <person name="Jingyan G."/>
            <person name="Wenjun H."/>
        </authorList>
    </citation>
    <scope>NUCLEOTIDE SEQUENCE [LARGE SCALE GENOMIC DNA]</scope>
    <source>
        <strain evidence="1 2">YS10</strain>
    </source>
</reference>
<keyword evidence="2" id="KW-1185">Reference proteome</keyword>
<dbReference type="Proteomes" id="UP000682802">
    <property type="component" value="Chromosome 2"/>
</dbReference>
<name>A0ABX8H0J3_9BACT</name>
<organism evidence="1 2">
    <name type="scientific">Flammeovirga kamogawensis</name>
    <dbReference type="NCBI Taxonomy" id="373891"/>
    <lineage>
        <taxon>Bacteria</taxon>
        <taxon>Pseudomonadati</taxon>
        <taxon>Bacteroidota</taxon>
        <taxon>Cytophagia</taxon>
        <taxon>Cytophagales</taxon>
        <taxon>Flammeovirgaceae</taxon>
        <taxon>Flammeovirga</taxon>
    </lineage>
</organism>
<gene>
    <name evidence="1" type="ORF">KM029_22670</name>
</gene>
<evidence type="ECO:0000313" key="2">
    <source>
        <dbReference type="Proteomes" id="UP000682802"/>
    </source>
</evidence>
<dbReference type="RefSeq" id="WP_144076089.1">
    <property type="nucleotide sequence ID" value="NZ_CP076129.1"/>
</dbReference>